<gene>
    <name evidence="5" type="ORF">Enr13x_75030</name>
</gene>
<keyword evidence="3" id="KW-0949">S-adenosyl-L-methionine</keyword>
<keyword evidence="2 5" id="KW-0808">Transferase</keyword>
<accession>A0A518I3B2</accession>
<dbReference type="Pfam" id="PF13649">
    <property type="entry name" value="Methyltransf_25"/>
    <property type="match status" value="1"/>
</dbReference>
<dbReference type="InterPro" id="IPR029063">
    <property type="entry name" value="SAM-dependent_MTases_sf"/>
</dbReference>
<organism evidence="5 6">
    <name type="scientific">Stieleria neptunia</name>
    <dbReference type="NCBI Taxonomy" id="2527979"/>
    <lineage>
        <taxon>Bacteria</taxon>
        <taxon>Pseudomonadati</taxon>
        <taxon>Planctomycetota</taxon>
        <taxon>Planctomycetia</taxon>
        <taxon>Pirellulales</taxon>
        <taxon>Pirellulaceae</taxon>
        <taxon>Stieleria</taxon>
    </lineage>
</organism>
<dbReference type="InterPro" id="IPR041698">
    <property type="entry name" value="Methyltransf_25"/>
</dbReference>
<proteinExistence type="predicted"/>
<dbReference type="GO" id="GO:0032259">
    <property type="term" value="P:methylation"/>
    <property type="evidence" value="ECO:0007669"/>
    <property type="project" value="UniProtKB-KW"/>
</dbReference>
<keyword evidence="6" id="KW-1185">Reference proteome</keyword>
<name>A0A518I3B2_9BACT</name>
<reference evidence="5 6" key="1">
    <citation type="submission" date="2019-03" db="EMBL/GenBank/DDBJ databases">
        <title>Deep-cultivation of Planctomycetes and their phenomic and genomic characterization uncovers novel biology.</title>
        <authorList>
            <person name="Wiegand S."/>
            <person name="Jogler M."/>
            <person name="Boedeker C."/>
            <person name="Pinto D."/>
            <person name="Vollmers J."/>
            <person name="Rivas-Marin E."/>
            <person name="Kohn T."/>
            <person name="Peeters S.H."/>
            <person name="Heuer A."/>
            <person name="Rast P."/>
            <person name="Oberbeckmann S."/>
            <person name="Bunk B."/>
            <person name="Jeske O."/>
            <person name="Meyerdierks A."/>
            <person name="Storesund J.E."/>
            <person name="Kallscheuer N."/>
            <person name="Luecker S."/>
            <person name="Lage O.M."/>
            <person name="Pohl T."/>
            <person name="Merkel B.J."/>
            <person name="Hornburger P."/>
            <person name="Mueller R.-W."/>
            <person name="Bruemmer F."/>
            <person name="Labrenz M."/>
            <person name="Spormann A.M."/>
            <person name="Op den Camp H."/>
            <person name="Overmann J."/>
            <person name="Amann R."/>
            <person name="Jetten M.S.M."/>
            <person name="Mascher T."/>
            <person name="Medema M.H."/>
            <person name="Devos D.P."/>
            <person name="Kaster A.-K."/>
            <person name="Ovreas L."/>
            <person name="Rohde M."/>
            <person name="Galperin M.Y."/>
            <person name="Jogler C."/>
        </authorList>
    </citation>
    <scope>NUCLEOTIDE SEQUENCE [LARGE SCALE GENOMIC DNA]</scope>
    <source>
        <strain evidence="5 6">Enr13</strain>
    </source>
</reference>
<evidence type="ECO:0000256" key="1">
    <source>
        <dbReference type="ARBA" id="ARBA00022603"/>
    </source>
</evidence>
<dbReference type="InterPro" id="IPR026170">
    <property type="entry name" value="FAM173A/B"/>
</dbReference>
<evidence type="ECO:0000313" key="5">
    <source>
        <dbReference type="EMBL" id="QDV47593.1"/>
    </source>
</evidence>
<feature type="domain" description="Methyltransferase" evidence="4">
    <location>
        <begin position="48"/>
        <end position="113"/>
    </location>
</feature>
<dbReference type="EMBL" id="CP037423">
    <property type="protein sequence ID" value="QDV47593.1"/>
    <property type="molecule type" value="Genomic_DNA"/>
</dbReference>
<evidence type="ECO:0000259" key="4">
    <source>
        <dbReference type="Pfam" id="PF13649"/>
    </source>
</evidence>
<evidence type="ECO:0000313" key="6">
    <source>
        <dbReference type="Proteomes" id="UP000319004"/>
    </source>
</evidence>
<dbReference type="OrthoDB" id="9780095at2"/>
<dbReference type="PANTHER" id="PTHR13610:SF11">
    <property type="entry name" value="METHYLTRANSFERASE DOMAIN-CONTAINING PROTEIN"/>
    <property type="match status" value="1"/>
</dbReference>
<dbReference type="CDD" id="cd02440">
    <property type="entry name" value="AdoMet_MTases"/>
    <property type="match status" value="1"/>
</dbReference>
<evidence type="ECO:0000256" key="3">
    <source>
        <dbReference type="ARBA" id="ARBA00022691"/>
    </source>
</evidence>
<sequence length="186" mass="21383">MKSLPIKFNDLDISQEDKQHADKCKPTRARYFRMLMSHIGIPHDGVFVDVGCGKGRILILAAEYGFERIVGLEISPQLCQIAERNVNAFHQRTSNSCSVNVVCTNILHYQLKGDESVFFLYSPFDHPVTKGFLDLLRKSIDDHPRTLHLIIDEFRFPELLENDDYFSHTGTYTYGAAEFQIYLHEA</sequence>
<protein>
    <submittedName>
        <fullName evidence="5">Mg-protoporphyrin IX methyl transferase</fullName>
    </submittedName>
</protein>
<keyword evidence="1" id="KW-0489">Methyltransferase</keyword>
<dbReference type="KEGG" id="snep:Enr13x_75030"/>
<dbReference type="Proteomes" id="UP000319004">
    <property type="component" value="Chromosome"/>
</dbReference>
<dbReference type="Gene3D" id="3.40.50.150">
    <property type="entry name" value="Vaccinia Virus protein VP39"/>
    <property type="match status" value="1"/>
</dbReference>
<dbReference type="RefSeq" id="WP_145391690.1">
    <property type="nucleotide sequence ID" value="NZ_CP037423.1"/>
</dbReference>
<dbReference type="AlphaFoldDB" id="A0A518I3B2"/>
<dbReference type="GO" id="GO:0016279">
    <property type="term" value="F:protein-lysine N-methyltransferase activity"/>
    <property type="evidence" value="ECO:0007669"/>
    <property type="project" value="InterPro"/>
</dbReference>
<evidence type="ECO:0000256" key="2">
    <source>
        <dbReference type="ARBA" id="ARBA00022679"/>
    </source>
</evidence>
<dbReference type="PANTHER" id="PTHR13610">
    <property type="entry name" value="METHYLTRANSFERASE DOMAIN-CONTAINING PROTEIN"/>
    <property type="match status" value="1"/>
</dbReference>
<dbReference type="SUPFAM" id="SSF53335">
    <property type="entry name" value="S-adenosyl-L-methionine-dependent methyltransferases"/>
    <property type="match status" value="1"/>
</dbReference>